<dbReference type="PATRIC" id="fig|1336752.4.peg.2322"/>
<dbReference type="Proteomes" id="UP000014854">
    <property type="component" value="Unassembled WGS sequence"/>
</dbReference>
<accession>S7JLA2</accession>
<proteinExistence type="predicted"/>
<dbReference type="EMBL" id="ASXS01000008">
    <property type="protein sequence ID" value="EPP23015.1"/>
    <property type="molecule type" value="Genomic_DNA"/>
</dbReference>
<sequence>MSHVQTDKWQQNTTNYDGDISLITYFLLSASKASETV</sequence>
<evidence type="ECO:0000313" key="1">
    <source>
        <dbReference type="EMBL" id="EPP23015.1"/>
    </source>
</evidence>
<protein>
    <submittedName>
        <fullName evidence="1">Uncharacterized protein</fullName>
    </submittedName>
</protein>
<name>S7JLA2_VIBFL</name>
<reference evidence="1 2" key="1">
    <citation type="journal article" date="2013" name="Gut Pathog.">
        <title>Evidence of a new metabolic capacity in an emerging diarrheal pathogen: lessons from the draft genomes of Vibrio fluvialis strains PG41 and I21563.</title>
        <authorList>
            <person name="Khatri I."/>
            <person name="Mahajan S."/>
            <person name="Dureja C."/>
            <person name="Subramanian S."/>
            <person name="Raychaudhuri S."/>
        </authorList>
    </citation>
    <scope>NUCLEOTIDE SEQUENCE [LARGE SCALE GENOMIC DNA]</scope>
    <source>
        <strain evidence="1 2">PG41</strain>
    </source>
</reference>
<evidence type="ECO:0000313" key="2">
    <source>
        <dbReference type="Proteomes" id="UP000014854"/>
    </source>
</evidence>
<dbReference type="AlphaFoldDB" id="S7JLA2"/>
<organism evidence="1 2">
    <name type="scientific">Vibrio fluvialis PG41</name>
    <dbReference type="NCBI Taxonomy" id="1336752"/>
    <lineage>
        <taxon>Bacteria</taxon>
        <taxon>Pseudomonadati</taxon>
        <taxon>Pseudomonadota</taxon>
        <taxon>Gammaproteobacteria</taxon>
        <taxon>Vibrionales</taxon>
        <taxon>Vibrionaceae</taxon>
        <taxon>Vibrio</taxon>
    </lineage>
</organism>
<gene>
    <name evidence="1" type="ORF">L910_4622</name>
</gene>
<comment type="caution">
    <text evidence="1">The sequence shown here is derived from an EMBL/GenBank/DDBJ whole genome shotgun (WGS) entry which is preliminary data.</text>
</comment>